<comment type="similarity">
    <text evidence="8 9">Belongs to the TonB-dependent receptor family.</text>
</comment>
<comment type="caution">
    <text evidence="13">The sequence shown here is derived from an EMBL/GenBank/DDBJ whole genome shotgun (WGS) entry which is preliminary data.</text>
</comment>
<dbReference type="SUPFAM" id="SSF56935">
    <property type="entry name" value="Porins"/>
    <property type="match status" value="1"/>
</dbReference>
<dbReference type="InterPro" id="IPR023996">
    <property type="entry name" value="TonB-dep_OMP_SusC/RagA"/>
</dbReference>
<dbReference type="NCBIfam" id="TIGR04057">
    <property type="entry name" value="SusC_RagA_signa"/>
    <property type="match status" value="1"/>
</dbReference>
<dbReference type="Pfam" id="PF07715">
    <property type="entry name" value="Plug"/>
    <property type="match status" value="1"/>
</dbReference>
<evidence type="ECO:0000256" key="1">
    <source>
        <dbReference type="ARBA" id="ARBA00004571"/>
    </source>
</evidence>
<protein>
    <submittedName>
        <fullName evidence="13">SusC/RagA family TonB-linked outer membrane protein</fullName>
    </submittedName>
</protein>
<dbReference type="InterPro" id="IPR039426">
    <property type="entry name" value="TonB-dep_rcpt-like"/>
</dbReference>
<dbReference type="InterPro" id="IPR037066">
    <property type="entry name" value="Plug_dom_sf"/>
</dbReference>
<name>A0ABV0C012_9SPHI</name>
<sequence>MQKKCNRESYALSRRKNTVLNPVLFFGLQSKTNQNINTLKSPLLKKIHDRNNSSEEGSSTYIVTPLEIDWLKLVLCILLSPILHAFNLLLCLLRAIKVIAIFCIMIIAVFHSLCLSAQIPRKDSGVNGQVKYELTGVVVSSTDGTPLQGVSVRIEAENLQVKISKDGRFQLTVSNKSGKIRFSSIGFKSQELNYTAGVSMTVRLIPEDNQLDEVEVVSTGYQKIPKERATGSFVQIDNELLNRTVSTNVLDRLKGVSSGVLFDASTGTDNGFSVRGRSTIFANTDPLIVLDNFAYDGDISTINPNDIEKIDILRDAAAASIWGVRAGNGVIVITTKSGKYRQPVKVVFNANHTIGERPRLFKTNELGPADVIDLEIDLYKKGYYSNAIASPYAYISPIVQLLADEANGLSSPAQVKQQITELKNQDIRNDYLKYYYRKSQNSQYAFNLNGGGENNRYFVSVGHDRNQEILASDHSNRWTLNAQNSYRMFNGRLEASLGLNYSSIDKESNSGNILNPLYLKPYVSLADENGNSLPVDTYKQQYLDTVGQGRMLDWYWRPLDELKNNNRHNRMDNYGVNLDVTVKIMDKWTVGAKYQYSKGTSNTDNLLISDSYYTRDLINKYAQINYKTNEVIYPIPLGDILEKDMMMYTSNNLRLQSNYAKDWQDHELSALIGLESKDYQMETNSSTLYGFDQDLGYIAPVDYRGYYINSVTRGSVQIPGSPSQYHVTDRYFSIFANALYSFRKRYSLSGSMRRDESNLFGVKANQKGVPLWSLGASWNIAEETFFNFSWVDALKLRITNGYNGNVNKEVSAFVTAQVGANNRFGAPTATIVNPPNPTLRWEKINMTNLGLDFTLFNKRFSGNVEYYFKKGKDIIGYSPLAPSSGVTSFLGNSADISGRGFDLNIHALVMDKVNFRWTMDFLWSRTLDHIEEYMVKSTPLGFHVGYPFNGTFSYRWAGLDPQNGDPQGFLAGAESKDWVKINASDSIGNTTVYNGSGTPVHFGSLRPTLRYKNLNLSFSFIYKMGYYFRAPSVNYQSLYALNASNATHKDYLLRWQNPGDELKTNVPSAAYPANYARDYFYLNSEKLVQRGDHIRLQDIRLDYSFNLLNQQRKLPINVYLYASNIGIIWRKNNLDLDPESLLLPMRRTLSLGLKTNF</sequence>
<dbReference type="Gene3D" id="2.40.170.20">
    <property type="entry name" value="TonB-dependent receptor, beta-barrel domain"/>
    <property type="match status" value="1"/>
</dbReference>
<gene>
    <name evidence="13" type="ORF">ABE541_20085</name>
</gene>
<dbReference type="EMBL" id="JBDJNQ010000010">
    <property type="protein sequence ID" value="MEN5379578.1"/>
    <property type="molecule type" value="Genomic_DNA"/>
</dbReference>
<comment type="subcellular location">
    <subcellularLocation>
        <location evidence="1 8">Cell outer membrane</location>
        <topology evidence="1 8">Multi-pass membrane protein</topology>
    </subcellularLocation>
</comment>
<evidence type="ECO:0000256" key="9">
    <source>
        <dbReference type="RuleBase" id="RU003357"/>
    </source>
</evidence>
<evidence type="ECO:0000256" key="4">
    <source>
        <dbReference type="ARBA" id="ARBA00022692"/>
    </source>
</evidence>
<dbReference type="InterPro" id="IPR023997">
    <property type="entry name" value="TonB-dep_OMP_SusC/RagA_CS"/>
</dbReference>
<keyword evidence="3 8" id="KW-1134">Transmembrane beta strand</keyword>
<evidence type="ECO:0000256" key="8">
    <source>
        <dbReference type="PROSITE-ProRule" id="PRU01360"/>
    </source>
</evidence>
<evidence type="ECO:0000256" key="7">
    <source>
        <dbReference type="ARBA" id="ARBA00023237"/>
    </source>
</evidence>
<dbReference type="InterPro" id="IPR008969">
    <property type="entry name" value="CarboxyPept-like_regulatory"/>
</dbReference>
<evidence type="ECO:0000256" key="2">
    <source>
        <dbReference type="ARBA" id="ARBA00022448"/>
    </source>
</evidence>
<evidence type="ECO:0000313" key="13">
    <source>
        <dbReference type="EMBL" id="MEN5379578.1"/>
    </source>
</evidence>
<dbReference type="Gene3D" id="2.170.130.10">
    <property type="entry name" value="TonB-dependent receptor, plug domain"/>
    <property type="match status" value="1"/>
</dbReference>
<dbReference type="InterPro" id="IPR000531">
    <property type="entry name" value="Beta-barrel_TonB"/>
</dbReference>
<dbReference type="InterPro" id="IPR012910">
    <property type="entry name" value="Plug_dom"/>
</dbReference>
<evidence type="ECO:0000259" key="11">
    <source>
        <dbReference type="Pfam" id="PF00593"/>
    </source>
</evidence>
<keyword evidence="5 9" id="KW-0798">TonB box</keyword>
<keyword evidence="7 8" id="KW-0998">Cell outer membrane</keyword>
<keyword evidence="4 8" id="KW-0812">Transmembrane</keyword>
<dbReference type="InterPro" id="IPR036942">
    <property type="entry name" value="Beta-barrel_TonB_sf"/>
</dbReference>
<dbReference type="NCBIfam" id="TIGR04056">
    <property type="entry name" value="OMP_RagA_SusC"/>
    <property type="match status" value="1"/>
</dbReference>
<dbReference type="RefSeq" id="WP_346582402.1">
    <property type="nucleotide sequence ID" value="NZ_JBDJNQ010000010.1"/>
</dbReference>
<dbReference type="Pfam" id="PF13715">
    <property type="entry name" value="CarbopepD_reg_2"/>
    <property type="match status" value="1"/>
</dbReference>
<keyword evidence="14" id="KW-1185">Reference proteome</keyword>
<evidence type="ECO:0000256" key="3">
    <source>
        <dbReference type="ARBA" id="ARBA00022452"/>
    </source>
</evidence>
<evidence type="ECO:0000259" key="12">
    <source>
        <dbReference type="Pfam" id="PF07715"/>
    </source>
</evidence>
<keyword evidence="10" id="KW-1133">Transmembrane helix</keyword>
<evidence type="ECO:0000256" key="5">
    <source>
        <dbReference type="ARBA" id="ARBA00023077"/>
    </source>
</evidence>
<feature type="domain" description="TonB-dependent receptor-like beta-barrel" evidence="11">
    <location>
        <begin position="547"/>
        <end position="1046"/>
    </location>
</feature>
<dbReference type="Proteomes" id="UP001409291">
    <property type="component" value="Unassembled WGS sequence"/>
</dbReference>
<evidence type="ECO:0000256" key="10">
    <source>
        <dbReference type="SAM" id="Phobius"/>
    </source>
</evidence>
<reference evidence="13 14" key="1">
    <citation type="submission" date="2024-04" db="EMBL/GenBank/DDBJ databases">
        <title>WGS of bacteria from Torrens River.</title>
        <authorList>
            <person name="Wyrsch E.R."/>
            <person name="Drigo B."/>
        </authorList>
    </citation>
    <scope>NUCLEOTIDE SEQUENCE [LARGE SCALE GENOMIC DNA]</scope>
    <source>
        <strain evidence="13 14">TWI391</strain>
    </source>
</reference>
<evidence type="ECO:0000313" key="14">
    <source>
        <dbReference type="Proteomes" id="UP001409291"/>
    </source>
</evidence>
<dbReference type="Gene3D" id="2.60.40.1120">
    <property type="entry name" value="Carboxypeptidase-like, regulatory domain"/>
    <property type="match status" value="1"/>
</dbReference>
<dbReference type="PROSITE" id="PS52016">
    <property type="entry name" value="TONB_DEPENDENT_REC_3"/>
    <property type="match status" value="1"/>
</dbReference>
<keyword evidence="6 8" id="KW-0472">Membrane</keyword>
<feature type="transmembrane region" description="Helical" evidence="10">
    <location>
        <begin position="99"/>
        <end position="119"/>
    </location>
</feature>
<proteinExistence type="inferred from homology"/>
<organism evidence="13 14">
    <name type="scientific">Sphingobacterium kitahiroshimense</name>
    <dbReference type="NCBI Taxonomy" id="470446"/>
    <lineage>
        <taxon>Bacteria</taxon>
        <taxon>Pseudomonadati</taxon>
        <taxon>Bacteroidota</taxon>
        <taxon>Sphingobacteriia</taxon>
        <taxon>Sphingobacteriales</taxon>
        <taxon>Sphingobacteriaceae</taxon>
        <taxon>Sphingobacterium</taxon>
    </lineage>
</organism>
<feature type="domain" description="TonB-dependent receptor plug" evidence="12">
    <location>
        <begin position="226"/>
        <end position="330"/>
    </location>
</feature>
<accession>A0ABV0C012</accession>
<dbReference type="Pfam" id="PF00593">
    <property type="entry name" value="TonB_dep_Rec_b-barrel"/>
    <property type="match status" value="1"/>
</dbReference>
<evidence type="ECO:0000256" key="6">
    <source>
        <dbReference type="ARBA" id="ARBA00023136"/>
    </source>
</evidence>
<keyword evidence="2 8" id="KW-0813">Transport</keyword>
<dbReference type="SUPFAM" id="SSF49464">
    <property type="entry name" value="Carboxypeptidase regulatory domain-like"/>
    <property type="match status" value="1"/>
</dbReference>